<feature type="domain" description="Peptidase M16 middle/third" evidence="11">
    <location>
        <begin position="478"/>
        <end position="764"/>
    </location>
</feature>
<comment type="similarity">
    <text evidence="1 7">Belongs to the peptidase M16 family.</text>
</comment>
<evidence type="ECO:0000259" key="12">
    <source>
        <dbReference type="Pfam" id="PF22456"/>
    </source>
</evidence>
<dbReference type="InterPro" id="IPR011765">
    <property type="entry name" value="Pept_M16_N"/>
</dbReference>
<keyword evidence="4" id="KW-0378">Hydrolase</keyword>
<dbReference type="PANTHER" id="PTHR43690:SF18">
    <property type="entry name" value="INSULIN-DEGRADING ENZYME-RELATED"/>
    <property type="match status" value="1"/>
</dbReference>
<dbReference type="InterPro" id="IPR054734">
    <property type="entry name" value="PqqF-like_C_4"/>
</dbReference>
<feature type="region of interest" description="Disordered" evidence="8">
    <location>
        <begin position="34"/>
        <end position="53"/>
    </location>
</feature>
<dbReference type="Pfam" id="PF16187">
    <property type="entry name" value="Peptidase_M16_M"/>
    <property type="match status" value="1"/>
</dbReference>
<evidence type="ECO:0000256" key="5">
    <source>
        <dbReference type="ARBA" id="ARBA00022833"/>
    </source>
</evidence>
<keyword evidence="3" id="KW-0479">Metal-binding</keyword>
<evidence type="ECO:0000256" key="4">
    <source>
        <dbReference type="ARBA" id="ARBA00022801"/>
    </source>
</evidence>
<keyword evidence="6" id="KW-0482">Metalloprotease</keyword>
<dbReference type="GO" id="GO:0005739">
    <property type="term" value="C:mitochondrion"/>
    <property type="evidence" value="ECO:0007669"/>
    <property type="project" value="TreeGrafter"/>
</dbReference>
<dbReference type="OrthoDB" id="952271at2759"/>
<organism evidence="13">
    <name type="scientific">Rhodotorula toruloides</name>
    <name type="common">Yeast</name>
    <name type="synonym">Rhodosporidium toruloides</name>
    <dbReference type="NCBI Taxonomy" id="5286"/>
    <lineage>
        <taxon>Eukaryota</taxon>
        <taxon>Fungi</taxon>
        <taxon>Dikarya</taxon>
        <taxon>Basidiomycota</taxon>
        <taxon>Pucciniomycotina</taxon>
        <taxon>Microbotryomycetes</taxon>
        <taxon>Sporidiobolales</taxon>
        <taxon>Sporidiobolaceae</taxon>
        <taxon>Rhodotorula</taxon>
    </lineage>
</organism>
<dbReference type="Pfam" id="PF22456">
    <property type="entry name" value="PqqF-like_C_4"/>
    <property type="match status" value="1"/>
</dbReference>
<dbReference type="SUPFAM" id="SSF63411">
    <property type="entry name" value="LuxS/MPP-like metallohydrolase"/>
    <property type="match status" value="4"/>
</dbReference>
<proteinExistence type="inferred from homology"/>
<feature type="domain" description="Peptidase M16 C-terminal" evidence="10">
    <location>
        <begin position="294"/>
        <end position="469"/>
    </location>
</feature>
<name>A0A061BD47_RHOTO</name>
<dbReference type="InterPro" id="IPR011249">
    <property type="entry name" value="Metalloenz_LuxS/M16"/>
</dbReference>
<dbReference type="EMBL" id="LK052950">
    <property type="protein sequence ID" value="CDR47887.1"/>
    <property type="molecule type" value="Genomic_DNA"/>
</dbReference>
<feature type="domain" description="Peptidase M16 N-terminal" evidence="9">
    <location>
        <begin position="133"/>
        <end position="264"/>
    </location>
</feature>
<sequence>MLRLGLKRALSLTVAHSPTRTRFLALLARPPPALSPRHSLQPAHPHTRSRGLAHSTHNIMTITDPTYKPLAPYAFVTKPGSAIDHLDKQDWDIVQARDGLPAYAVYRKDIEKSQNDDRVYRLIMLENGLEALVVSDPKTDKAAAAMDVKVGHLSDPEDLPGLAHFCEHLMFMGTEKYPAENDYTEFLTQHSGSSNAFTGMDQTNYYFDVAPQHLAPALDRFAQFFISPLFDPSCTEREANAVHSENSKNLQNDMWRFYQLDKSTSSRSHAFWRFGTGNRETLWDEPRAKGVDVRQRLIDWCEKHYSANTCKLAVVSKDTLDETVKLVVSQFASVPNRHITPPEFPGSPLTSSEVGRTLFIKSIRDTRFLELTFPFPDESELYASKPGSFLSHLIGHEGKGSVLSLLKKRGWANGMSAGAGNGAAGFEFFKVSVDLTKEGLEHYEDVAASIFAYISLLRSTPPAEWAFLEVAQLSQLAFRFKEKSPPSSTASRLAMILSKPYPRDKVLSAPWICTEWYPAKVEEFLGLMTPDKCRIFVSAQEEIEGRKYELREEWYGTEYTVERMSDKILNSGKSADEFPELALPEPNALVPQNLEIKNKVEAPEPARRPLNLRNTPVSRVWHKKDDRWWIPRAGVFFLFRSPLIDSSALTAVQTRLFTELVRDSLQEYAYDAELAGLSYNFDQQADGILLSADGYNDKLPLLIEVIVKRMKEYTVDEKRFAIVVDMIRRMYQNFRLEQPYQHVGFDAAHLTQAVSYTVDEKLKALDQITPANLQSHIAALFSRMHIESLIHGNVLRDEALALAKTVEETFKPEALTVEELKSRQALIIPEGKWLARRPVDNPANANSAVEQFTYVGDIYDDVLRAKLSLFGTMVSEPLFDDLRAKQQLGYIVSSGARKSIAYMGLRVIVQSERDSAFVESRIDAFWDEYKTKLDEMSDEEFEKYKATVISRKLEDFKNLWQESSAMWINIHAGWYDFEQRFRDAELVKQLSKSDITSFFRTYFFDTPERRIRRLSVHLDSQRLTVEQCASLGPVLAEMQVQVDAEQLGQLATSRPTVEQAKAFAEQFLRAQGRGDEDVKKVVEEIEKLGKPRALEGYQVIEDREQWRQQQERAPHAHPVAEYSDLFPAKL</sequence>
<dbReference type="PANTHER" id="PTHR43690">
    <property type="entry name" value="NARDILYSIN"/>
    <property type="match status" value="1"/>
</dbReference>
<dbReference type="InterPro" id="IPR007863">
    <property type="entry name" value="Peptidase_M16_C"/>
</dbReference>
<dbReference type="GO" id="GO:0005829">
    <property type="term" value="C:cytosol"/>
    <property type="evidence" value="ECO:0007669"/>
    <property type="project" value="TreeGrafter"/>
</dbReference>
<dbReference type="Gene3D" id="3.30.830.10">
    <property type="entry name" value="Metalloenzyme, LuxS/M16 peptidase-like"/>
    <property type="match status" value="4"/>
</dbReference>
<evidence type="ECO:0000259" key="10">
    <source>
        <dbReference type="Pfam" id="PF05193"/>
    </source>
</evidence>
<evidence type="ECO:0000259" key="11">
    <source>
        <dbReference type="Pfam" id="PF16187"/>
    </source>
</evidence>
<dbReference type="InterPro" id="IPR001431">
    <property type="entry name" value="Pept_M16_Zn_BS"/>
</dbReference>
<dbReference type="InterPro" id="IPR032632">
    <property type="entry name" value="Peptidase_M16_M"/>
</dbReference>
<dbReference type="GO" id="GO:0051603">
    <property type="term" value="P:proteolysis involved in protein catabolic process"/>
    <property type="evidence" value="ECO:0007669"/>
    <property type="project" value="TreeGrafter"/>
</dbReference>
<evidence type="ECO:0000313" key="13">
    <source>
        <dbReference type="EMBL" id="CDR47887.1"/>
    </source>
</evidence>
<dbReference type="FunFam" id="3.30.830.10:FF:000005">
    <property type="entry name" value="nardilysin isoform X1"/>
    <property type="match status" value="1"/>
</dbReference>
<dbReference type="MEROPS" id="M16.A09"/>
<keyword evidence="2" id="KW-0645">Protease</keyword>
<dbReference type="GO" id="GO:0043171">
    <property type="term" value="P:peptide catabolic process"/>
    <property type="evidence" value="ECO:0007669"/>
    <property type="project" value="TreeGrafter"/>
</dbReference>
<dbReference type="InterPro" id="IPR050626">
    <property type="entry name" value="Peptidase_M16"/>
</dbReference>
<keyword evidence="5" id="KW-0862">Zinc</keyword>
<dbReference type="Pfam" id="PF05193">
    <property type="entry name" value="Peptidase_M16_C"/>
    <property type="match status" value="1"/>
</dbReference>
<protein>
    <submittedName>
        <fullName evidence="13">RHTO0S15e03290g1_1</fullName>
    </submittedName>
</protein>
<gene>
    <name evidence="13" type="ORF">RHTO0S_15e03290g</name>
</gene>
<evidence type="ECO:0000256" key="7">
    <source>
        <dbReference type="RuleBase" id="RU004447"/>
    </source>
</evidence>
<accession>A0A061BD47</accession>
<evidence type="ECO:0000256" key="1">
    <source>
        <dbReference type="ARBA" id="ARBA00007261"/>
    </source>
</evidence>
<dbReference type="PROSITE" id="PS00143">
    <property type="entry name" value="INSULINASE"/>
    <property type="match status" value="1"/>
</dbReference>
<dbReference type="FunFam" id="3.30.830.10:FF:000004">
    <property type="entry name" value="Putative insulin-degrading enzyme"/>
    <property type="match status" value="1"/>
</dbReference>
<dbReference type="Pfam" id="PF00675">
    <property type="entry name" value="Peptidase_M16"/>
    <property type="match status" value="1"/>
</dbReference>
<dbReference type="AlphaFoldDB" id="A0A061BD47"/>
<feature type="domain" description="Coenzyme PQQ synthesis protein F-like C-terminal lobe" evidence="12">
    <location>
        <begin position="869"/>
        <end position="967"/>
    </location>
</feature>
<dbReference type="FunFam" id="3.30.830.10:FF:000003">
    <property type="entry name" value="Insulin-degrading enzyme"/>
    <property type="match status" value="1"/>
</dbReference>
<evidence type="ECO:0000256" key="6">
    <source>
        <dbReference type="ARBA" id="ARBA00023049"/>
    </source>
</evidence>
<dbReference type="GO" id="GO:0046872">
    <property type="term" value="F:metal ion binding"/>
    <property type="evidence" value="ECO:0007669"/>
    <property type="project" value="UniProtKB-KW"/>
</dbReference>
<evidence type="ECO:0000256" key="3">
    <source>
        <dbReference type="ARBA" id="ARBA00022723"/>
    </source>
</evidence>
<evidence type="ECO:0000259" key="9">
    <source>
        <dbReference type="Pfam" id="PF00675"/>
    </source>
</evidence>
<evidence type="ECO:0000256" key="8">
    <source>
        <dbReference type="SAM" id="MobiDB-lite"/>
    </source>
</evidence>
<feature type="region of interest" description="Disordered" evidence="8">
    <location>
        <begin position="1106"/>
        <end position="1130"/>
    </location>
</feature>
<evidence type="ECO:0000256" key="2">
    <source>
        <dbReference type="ARBA" id="ARBA00022670"/>
    </source>
</evidence>
<dbReference type="GO" id="GO:0004222">
    <property type="term" value="F:metalloendopeptidase activity"/>
    <property type="evidence" value="ECO:0007669"/>
    <property type="project" value="InterPro"/>
</dbReference>
<reference evidence="13" key="1">
    <citation type="journal article" date="2014" name="Genome Announc.">
        <title>Draft genome sequence of Rhodosporidium toruloides CECT1137, an oleaginous yeast of biotechnological interest.</title>
        <authorList>
            <person name="Morin N."/>
            <person name="Calcas X."/>
            <person name="Devillers H."/>
            <person name="Durrens P."/>
            <person name="Sherman D.J."/>
            <person name="Nicaud J.-M."/>
            <person name="Neuveglise C."/>
        </authorList>
    </citation>
    <scope>NUCLEOTIDE SEQUENCE</scope>
    <source>
        <strain evidence="13">CECT1137</strain>
    </source>
</reference>